<proteinExistence type="predicted"/>
<organism evidence="4 7">
    <name type="scientific">Lactococcus garvieae</name>
    <dbReference type="NCBI Taxonomy" id="1363"/>
    <lineage>
        <taxon>Bacteria</taxon>
        <taxon>Bacillati</taxon>
        <taxon>Bacillota</taxon>
        <taxon>Bacilli</taxon>
        <taxon>Lactobacillales</taxon>
        <taxon>Streptococcaceae</taxon>
        <taxon>Lactococcus</taxon>
    </lineage>
</organism>
<dbReference type="RefSeq" id="WP_003133905.1">
    <property type="nucleotide sequence ID" value="NZ_CAXVJC010000002.1"/>
</dbReference>
<dbReference type="InterPro" id="IPR001638">
    <property type="entry name" value="Solute-binding_3/MltF_N"/>
</dbReference>
<dbReference type="Proteomes" id="UP000181969">
    <property type="component" value="Unassembled WGS sequence"/>
</dbReference>
<gene>
    <name evidence="5" type="ORF">OF801_01570</name>
    <name evidence="6" type="ORF">PWF74_00335</name>
    <name evidence="4" type="ORF">SAMN05216438_1035</name>
</gene>
<dbReference type="GeneID" id="61072911"/>
<feature type="chain" id="PRO_5042685638" evidence="2">
    <location>
        <begin position="22"/>
        <end position="280"/>
    </location>
</feature>
<evidence type="ECO:0000313" key="5">
    <source>
        <dbReference type="EMBL" id="UYT10656.1"/>
    </source>
</evidence>
<reference evidence="5" key="2">
    <citation type="submission" date="2022-10" db="EMBL/GenBank/DDBJ databases">
        <title>Genome assembly of Lactococcus garvieae isolates from cricket gut.</title>
        <authorList>
            <person name="Luecke A.R."/>
            <person name="Brown A.M.V."/>
            <person name="Wakeman C.A."/>
        </authorList>
    </citation>
    <scope>NUCLEOTIDE SEQUENCE</scope>
    <source>
        <strain evidence="5">Alexii-11_2</strain>
    </source>
</reference>
<dbReference type="Gene3D" id="3.40.190.10">
    <property type="entry name" value="Periplasmic binding protein-like II"/>
    <property type="match status" value="2"/>
</dbReference>
<dbReference type="SMART" id="SM00062">
    <property type="entry name" value="PBPb"/>
    <property type="match status" value="1"/>
</dbReference>
<dbReference type="EMBL" id="CP118627">
    <property type="protein sequence ID" value="WEA13965.1"/>
    <property type="molecule type" value="Genomic_DNA"/>
</dbReference>
<reference evidence="6" key="3">
    <citation type="submission" date="2023-02" db="EMBL/GenBank/DDBJ databases">
        <title>Comparative genomics and fermentation flavor characterization of five lactic acid bacteria reveal flavor biosynthesis metabolic pathways in fermented muskmelon puree.</title>
        <authorList>
            <person name="Yuan L."/>
            <person name="Li M."/>
            <person name="Xu X."/>
            <person name="Lao F."/>
            <person name="Wu J."/>
        </authorList>
    </citation>
    <scope>NUCLEOTIDE SEQUENCE</scope>
    <source>
        <strain evidence="6">Pa-2</strain>
    </source>
</reference>
<dbReference type="PANTHER" id="PTHR35936">
    <property type="entry name" value="MEMBRANE-BOUND LYTIC MUREIN TRANSGLYCOSYLASE F"/>
    <property type="match status" value="1"/>
</dbReference>
<evidence type="ECO:0000313" key="6">
    <source>
        <dbReference type="EMBL" id="WEA13965.1"/>
    </source>
</evidence>
<dbReference type="AlphaFoldDB" id="A0A1I4G286"/>
<dbReference type="Proteomes" id="UP001164042">
    <property type="component" value="Chromosome"/>
</dbReference>
<dbReference type="EMBL" id="FOTJ01000003">
    <property type="protein sequence ID" value="SFL23849.1"/>
    <property type="molecule type" value="Genomic_DNA"/>
</dbReference>
<accession>A0A1I4G286</accession>
<protein>
    <submittedName>
        <fullName evidence="4">Amino acid ABC transporter substrate-binding protein, PAAT family</fullName>
    </submittedName>
    <submittedName>
        <fullName evidence="5">Transporter substrate-binding domain-containing protein</fullName>
    </submittedName>
</protein>
<dbReference type="SUPFAM" id="SSF53850">
    <property type="entry name" value="Periplasmic binding protein-like II"/>
    <property type="match status" value="1"/>
</dbReference>
<dbReference type="PANTHER" id="PTHR35936:SF19">
    <property type="entry name" value="AMINO-ACID-BINDING PROTEIN YXEM-RELATED"/>
    <property type="match status" value="1"/>
</dbReference>
<evidence type="ECO:0000256" key="1">
    <source>
        <dbReference type="ARBA" id="ARBA00022729"/>
    </source>
</evidence>
<evidence type="ECO:0000313" key="7">
    <source>
        <dbReference type="Proteomes" id="UP000181969"/>
    </source>
</evidence>
<evidence type="ECO:0000259" key="3">
    <source>
        <dbReference type="SMART" id="SM00062"/>
    </source>
</evidence>
<dbReference type="Proteomes" id="UP001217324">
    <property type="component" value="Chromosome"/>
</dbReference>
<feature type="signal peptide" evidence="2">
    <location>
        <begin position="1"/>
        <end position="21"/>
    </location>
</feature>
<dbReference type="PROSITE" id="PS51257">
    <property type="entry name" value="PROKAR_LIPOPROTEIN"/>
    <property type="match status" value="1"/>
</dbReference>
<evidence type="ECO:0000313" key="4">
    <source>
        <dbReference type="EMBL" id="SFL23849.1"/>
    </source>
</evidence>
<name>A0A1I4G286_9LACT</name>
<dbReference type="Pfam" id="PF00497">
    <property type="entry name" value="SBP_bac_3"/>
    <property type="match status" value="1"/>
</dbReference>
<evidence type="ECO:0000256" key="2">
    <source>
        <dbReference type="SAM" id="SignalP"/>
    </source>
</evidence>
<dbReference type="OrthoDB" id="8613538at2"/>
<sequence length="280" mass="31061">MKINKVITLLALSAAGVTLLAACSKSNKSTTAGQEKTTTVNVAISGSSNPYEYTKDGQLTGYEYDILKKADENLPQYKFDFKTYDDSAILAALDAGRADIGVNIYGKTKAREEKYLFSFPTTQGINAIFSNDKDKITTIEGLVGKKTEIPTGTNYGDIMDQWNSAHPDKKITVDYSKRGLAERLQALSDGQMDFIFASKSAAENLVKEHAVTGVSDTVPTDLEKYPEFKTYTYYILDNSQTQLQKDLNQEIKKMAEDGYLKELSQKYFGGDQVPGMEQYK</sequence>
<dbReference type="EMBL" id="CP109635">
    <property type="protein sequence ID" value="UYT10656.1"/>
    <property type="molecule type" value="Genomic_DNA"/>
</dbReference>
<keyword evidence="1 2" id="KW-0732">Signal</keyword>
<feature type="domain" description="Solute-binding protein family 3/N-terminal" evidence="3">
    <location>
        <begin position="39"/>
        <end position="271"/>
    </location>
</feature>
<reference evidence="4 7" key="1">
    <citation type="submission" date="2016-10" db="EMBL/GenBank/DDBJ databases">
        <authorList>
            <person name="de Groot N.N."/>
        </authorList>
    </citation>
    <scope>NUCLEOTIDE SEQUENCE [LARGE SCALE GENOMIC DNA]</scope>
    <source>
        <strain evidence="4 7">M79</strain>
    </source>
</reference>